<proteinExistence type="predicted"/>
<evidence type="ECO:0000313" key="1">
    <source>
        <dbReference type="EMBL" id="GAI69645.1"/>
    </source>
</evidence>
<protein>
    <submittedName>
        <fullName evidence="1">Uncharacterized protein</fullName>
    </submittedName>
</protein>
<feature type="non-terminal residue" evidence="1">
    <location>
        <position position="1"/>
    </location>
</feature>
<organism evidence="1">
    <name type="scientific">marine sediment metagenome</name>
    <dbReference type="NCBI Taxonomy" id="412755"/>
    <lineage>
        <taxon>unclassified sequences</taxon>
        <taxon>metagenomes</taxon>
        <taxon>ecological metagenomes</taxon>
    </lineage>
</organism>
<gene>
    <name evidence="1" type="ORF">S06H3_65515</name>
</gene>
<name>X1S2H9_9ZZZZ</name>
<comment type="caution">
    <text evidence="1">The sequence shown here is derived from an EMBL/GenBank/DDBJ whole genome shotgun (WGS) entry which is preliminary data.</text>
</comment>
<reference evidence="1" key="1">
    <citation type="journal article" date="2014" name="Front. Microbiol.">
        <title>High frequency of phylogenetically diverse reductive dehalogenase-homologous genes in deep subseafloor sedimentary metagenomes.</title>
        <authorList>
            <person name="Kawai M."/>
            <person name="Futagami T."/>
            <person name="Toyoda A."/>
            <person name="Takaki Y."/>
            <person name="Nishi S."/>
            <person name="Hori S."/>
            <person name="Arai W."/>
            <person name="Tsubouchi T."/>
            <person name="Morono Y."/>
            <person name="Uchiyama I."/>
            <person name="Ito T."/>
            <person name="Fujiyama A."/>
            <person name="Inagaki F."/>
            <person name="Takami H."/>
        </authorList>
    </citation>
    <scope>NUCLEOTIDE SEQUENCE</scope>
    <source>
        <strain evidence="1">Expedition CK06-06</strain>
    </source>
</reference>
<accession>X1S2H9</accession>
<dbReference type="AlphaFoldDB" id="X1S2H9"/>
<feature type="non-terminal residue" evidence="1">
    <location>
        <position position="93"/>
    </location>
</feature>
<dbReference type="EMBL" id="BARV01044152">
    <property type="protein sequence ID" value="GAI69645.1"/>
    <property type="molecule type" value="Genomic_DNA"/>
</dbReference>
<sequence length="93" mass="9620">LVVDDDYKLGQHGILHRVDQDWAKGIQIVTITYTHGYEPIPKDVVAICTRAAARAYQAGLKAAETDAVPGVTAMGLGDYSVSFGAEGGGGSGG</sequence>